<feature type="region of interest" description="Disordered" evidence="1">
    <location>
        <begin position="305"/>
        <end position="325"/>
    </location>
</feature>
<dbReference type="InParanoid" id="A0A067NBJ3"/>
<dbReference type="VEuPathDB" id="FungiDB:PLEOSDRAFT_169423"/>
<evidence type="ECO:0000256" key="1">
    <source>
        <dbReference type="SAM" id="MobiDB-lite"/>
    </source>
</evidence>
<dbReference type="Proteomes" id="UP000027073">
    <property type="component" value="Unassembled WGS sequence"/>
</dbReference>
<evidence type="ECO:0000313" key="2">
    <source>
        <dbReference type="EMBL" id="KDQ25383.1"/>
    </source>
</evidence>
<dbReference type="EMBL" id="KL198010">
    <property type="protein sequence ID" value="KDQ25383.1"/>
    <property type="molecule type" value="Genomic_DNA"/>
</dbReference>
<dbReference type="STRING" id="1137138.A0A067NBJ3"/>
<feature type="compositionally biased region" description="Basic and acidic residues" evidence="1">
    <location>
        <begin position="19"/>
        <end position="34"/>
    </location>
</feature>
<dbReference type="AlphaFoldDB" id="A0A067NBJ3"/>
<feature type="compositionally biased region" description="Polar residues" evidence="1">
    <location>
        <begin position="309"/>
        <end position="318"/>
    </location>
</feature>
<feature type="compositionally biased region" description="Acidic residues" evidence="1">
    <location>
        <begin position="113"/>
        <end position="122"/>
    </location>
</feature>
<feature type="region of interest" description="Disordered" evidence="1">
    <location>
        <begin position="1"/>
        <end position="65"/>
    </location>
</feature>
<reference evidence="3" key="1">
    <citation type="journal article" date="2014" name="Proc. Natl. Acad. Sci. U.S.A.">
        <title>Extensive sampling of basidiomycete genomes demonstrates inadequacy of the white-rot/brown-rot paradigm for wood decay fungi.</title>
        <authorList>
            <person name="Riley R."/>
            <person name="Salamov A.A."/>
            <person name="Brown D.W."/>
            <person name="Nagy L.G."/>
            <person name="Floudas D."/>
            <person name="Held B.W."/>
            <person name="Levasseur A."/>
            <person name="Lombard V."/>
            <person name="Morin E."/>
            <person name="Otillar R."/>
            <person name="Lindquist E.A."/>
            <person name="Sun H."/>
            <person name="LaButti K.M."/>
            <person name="Schmutz J."/>
            <person name="Jabbour D."/>
            <person name="Luo H."/>
            <person name="Baker S.E."/>
            <person name="Pisabarro A.G."/>
            <person name="Walton J.D."/>
            <person name="Blanchette R.A."/>
            <person name="Henrissat B."/>
            <person name="Martin F."/>
            <person name="Cullen D."/>
            <person name="Hibbett D.S."/>
            <person name="Grigoriev I.V."/>
        </authorList>
    </citation>
    <scope>NUCLEOTIDE SEQUENCE [LARGE SCALE GENOMIC DNA]</scope>
    <source>
        <strain evidence="3">PC15</strain>
    </source>
</reference>
<proteinExistence type="predicted"/>
<sequence>MAQARNTKTKLPPDVPSPVKDEHRGVVPSKRKEDAEDLPLASKPRAAKKQKASKSVEGVQDNQAVVSPPVAITSNVTLLGKASTEEAVIGGSTDSDDDGDYLSVWAIARGLKEEDDVDEEGDSKDSDNTSGLYPASRIKLPLECEVFDEAEQAESLRDLYKNLPNLSARAFMSWADVDSGGRMNYDHWKSLSAMKFVSFQRVVHLARCDPRVFAARTTPSSGRSRLMTMNNSDVAIISVVPLRVSESHLKTPGSLGRKYVRGFMHTQDQERFISVICMVFGEDSMHCNMKGDEYTFETWGEGKRGGDSLPNSPYKNQGSGSSPSKAVVASKQSSAVLSGGSGITAGYIRTTLRATDEVRIFDGRKKKINWASDIAKIHEILPQFEGEMMADSFAVVAHTVTAYTKKDKEGVMVGQAVSLNVQWVILLGSPDQKKPKKKGVTAT</sequence>
<accession>A0A067NBJ3</accession>
<gene>
    <name evidence="2" type="ORF">PLEOSDRAFT_169423</name>
</gene>
<name>A0A067NBJ3_PLEO1</name>
<organism evidence="2 3">
    <name type="scientific">Pleurotus ostreatus (strain PC15)</name>
    <name type="common">Oyster mushroom</name>
    <dbReference type="NCBI Taxonomy" id="1137138"/>
    <lineage>
        <taxon>Eukaryota</taxon>
        <taxon>Fungi</taxon>
        <taxon>Dikarya</taxon>
        <taxon>Basidiomycota</taxon>
        <taxon>Agaricomycotina</taxon>
        <taxon>Agaricomycetes</taxon>
        <taxon>Agaricomycetidae</taxon>
        <taxon>Agaricales</taxon>
        <taxon>Pleurotineae</taxon>
        <taxon>Pleurotaceae</taxon>
        <taxon>Pleurotus</taxon>
    </lineage>
</organism>
<feature type="region of interest" description="Disordered" evidence="1">
    <location>
        <begin position="113"/>
        <end position="132"/>
    </location>
</feature>
<dbReference type="OrthoDB" id="3067694at2759"/>
<dbReference type="HOGENOM" id="CLU_618364_0_0_1"/>
<protein>
    <submittedName>
        <fullName evidence="2">Uncharacterized protein</fullName>
    </submittedName>
</protein>
<evidence type="ECO:0000313" key="3">
    <source>
        <dbReference type="Proteomes" id="UP000027073"/>
    </source>
</evidence>